<evidence type="ECO:0000259" key="11">
    <source>
        <dbReference type="PROSITE" id="PS50268"/>
    </source>
</evidence>
<dbReference type="InterPro" id="IPR020894">
    <property type="entry name" value="Cadherin_CS"/>
</dbReference>
<dbReference type="InterPro" id="IPR002126">
    <property type="entry name" value="Cadherin-like_dom"/>
</dbReference>
<feature type="transmembrane region" description="Helical" evidence="9">
    <location>
        <begin position="820"/>
        <end position="839"/>
    </location>
</feature>
<dbReference type="Proteomes" id="UP000472270">
    <property type="component" value="Unassembled WGS sequence"/>
</dbReference>
<keyword evidence="5" id="KW-0130">Cell adhesion</keyword>
<feature type="domain" description="Cadherin" evidence="11">
    <location>
        <begin position="493"/>
        <end position="601"/>
    </location>
</feature>
<keyword evidence="7" id="KW-0325">Glycoprotein</keyword>
<dbReference type="Gene3D" id="2.60.40.60">
    <property type="entry name" value="Cadherins"/>
    <property type="match status" value="7"/>
</dbReference>
<dbReference type="FunFam" id="2.60.40.60:FF:000019">
    <property type="entry name" value="Cadherin 2"/>
    <property type="match status" value="1"/>
</dbReference>
<dbReference type="GO" id="GO:0045296">
    <property type="term" value="F:cadherin binding"/>
    <property type="evidence" value="ECO:0007669"/>
    <property type="project" value="TreeGrafter"/>
</dbReference>
<dbReference type="GO" id="GO:0005912">
    <property type="term" value="C:adherens junction"/>
    <property type="evidence" value="ECO:0007669"/>
    <property type="project" value="TreeGrafter"/>
</dbReference>
<feature type="domain" description="Cadherin" evidence="11">
    <location>
        <begin position="139"/>
        <end position="284"/>
    </location>
</feature>
<keyword evidence="9" id="KW-1133">Transmembrane helix</keyword>
<comment type="subcellular location">
    <subcellularLocation>
        <location evidence="1">Cell membrane</location>
    </subcellularLocation>
</comment>
<dbReference type="Ensembl" id="ENSSRHT00000054943.1">
    <property type="protein sequence ID" value="ENSSRHP00000053444.1"/>
    <property type="gene ID" value="ENSSRHG00000026888.1"/>
</dbReference>
<dbReference type="PROSITE" id="PS00232">
    <property type="entry name" value="CADHERIN_1"/>
    <property type="match status" value="2"/>
</dbReference>
<evidence type="ECO:0000256" key="1">
    <source>
        <dbReference type="ARBA" id="ARBA00004236"/>
    </source>
</evidence>
<proteinExistence type="predicted"/>
<keyword evidence="2" id="KW-1003">Cell membrane</keyword>
<feature type="domain" description="Cadherin" evidence="11">
    <location>
        <begin position="602"/>
        <end position="706"/>
    </location>
</feature>
<dbReference type="GO" id="GO:0008013">
    <property type="term" value="F:beta-catenin binding"/>
    <property type="evidence" value="ECO:0007669"/>
    <property type="project" value="TreeGrafter"/>
</dbReference>
<evidence type="ECO:0000256" key="6">
    <source>
        <dbReference type="ARBA" id="ARBA00023136"/>
    </source>
</evidence>
<organism evidence="12 13">
    <name type="scientific">Sinocyclocheilus rhinocerous</name>
    <dbReference type="NCBI Taxonomy" id="307959"/>
    <lineage>
        <taxon>Eukaryota</taxon>
        <taxon>Metazoa</taxon>
        <taxon>Chordata</taxon>
        <taxon>Craniata</taxon>
        <taxon>Vertebrata</taxon>
        <taxon>Euteleostomi</taxon>
        <taxon>Actinopterygii</taxon>
        <taxon>Neopterygii</taxon>
        <taxon>Teleostei</taxon>
        <taxon>Ostariophysi</taxon>
        <taxon>Cypriniformes</taxon>
        <taxon>Cyprinidae</taxon>
        <taxon>Cyprininae</taxon>
        <taxon>Sinocyclocheilus</taxon>
    </lineage>
</organism>
<dbReference type="PANTHER" id="PTHR24027">
    <property type="entry name" value="CADHERIN-23"/>
    <property type="match status" value="1"/>
</dbReference>
<dbReference type="GO" id="GO:0016477">
    <property type="term" value="P:cell migration"/>
    <property type="evidence" value="ECO:0007669"/>
    <property type="project" value="TreeGrafter"/>
</dbReference>
<dbReference type="GO" id="GO:0007156">
    <property type="term" value="P:homophilic cell adhesion via plasma membrane adhesion molecules"/>
    <property type="evidence" value="ECO:0007669"/>
    <property type="project" value="InterPro"/>
</dbReference>
<dbReference type="GO" id="GO:0016339">
    <property type="term" value="P:calcium-dependent cell-cell adhesion via plasma membrane cell adhesion molecules"/>
    <property type="evidence" value="ECO:0007669"/>
    <property type="project" value="TreeGrafter"/>
</dbReference>
<dbReference type="SUPFAM" id="SSF49313">
    <property type="entry name" value="Cadherin-like"/>
    <property type="match status" value="6"/>
</dbReference>
<evidence type="ECO:0000256" key="3">
    <source>
        <dbReference type="ARBA" id="ARBA00022737"/>
    </source>
</evidence>
<keyword evidence="13" id="KW-1185">Reference proteome</keyword>
<evidence type="ECO:0000256" key="5">
    <source>
        <dbReference type="ARBA" id="ARBA00022889"/>
    </source>
</evidence>
<dbReference type="GO" id="GO:0000902">
    <property type="term" value="P:cell morphogenesis"/>
    <property type="evidence" value="ECO:0007669"/>
    <property type="project" value="TreeGrafter"/>
</dbReference>
<dbReference type="FunFam" id="2.60.40.60:FF:000163">
    <property type="entry name" value="Cadherin 17"/>
    <property type="match status" value="1"/>
</dbReference>
<gene>
    <name evidence="12" type="primary">LOC107723411</name>
</gene>
<dbReference type="FunFam" id="2.60.40.60:FF:000011">
    <property type="entry name" value="Cadherin 1"/>
    <property type="match status" value="1"/>
</dbReference>
<keyword evidence="6 9" id="KW-0472">Membrane</keyword>
<dbReference type="GO" id="GO:0016342">
    <property type="term" value="C:catenin complex"/>
    <property type="evidence" value="ECO:0007669"/>
    <property type="project" value="TreeGrafter"/>
</dbReference>
<feature type="signal peptide" evidence="10">
    <location>
        <begin position="1"/>
        <end position="32"/>
    </location>
</feature>
<dbReference type="GO" id="GO:0005509">
    <property type="term" value="F:calcium ion binding"/>
    <property type="evidence" value="ECO:0007669"/>
    <property type="project" value="UniProtKB-UniRule"/>
</dbReference>
<evidence type="ECO:0000256" key="10">
    <source>
        <dbReference type="SAM" id="SignalP"/>
    </source>
</evidence>
<evidence type="ECO:0000256" key="4">
    <source>
        <dbReference type="ARBA" id="ARBA00022837"/>
    </source>
</evidence>
<dbReference type="AlphaFoldDB" id="A0A673JTE0"/>
<protein>
    <submittedName>
        <fullName evidence="12">Cadherin-17-like</fullName>
    </submittedName>
</protein>
<evidence type="ECO:0000256" key="8">
    <source>
        <dbReference type="PROSITE-ProRule" id="PRU00043"/>
    </source>
</evidence>
<dbReference type="PRINTS" id="PR00205">
    <property type="entry name" value="CADHERIN"/>
</dbReference>
<dbReference type="GO" id="GO:0034332">
    <property type="term" value="P:adherens junction organization"/>
    <property type="evidence" value="ECO:0007669"/>
    <property type="project" value="TreeGrafter"/>
</dbReference>
<sequence>MLTFLFHQVLLSGTMRGAHLLHLTLLISIAHGLGLEDKMGPLGHLVLDVPEATPVPYAIYQFTSAVEVVSSYHVSGETEGKISVSSDGWLFLEHPLEWSPEKNHHLDIEARSADGETLDGPYSVVLQVVDVNNNPPVFSENQYSGRVREHSPAGVPFMQAFATDADDPNTLNAQLRFSIVNQIPNPGKVFYFEDESVHGSPEVLKKKFEDYCIPRNNIPLENNPFYTCIERAERREVNLLQDPDYALIVRAEDLGGGAPNALSSTTRVNIAIIQNLWVSPGPITIRENLEEEYPMYLTTVRANDPTALYRLVQKERLSFPFTINQNGEIYVTAPLDREEKNMYTLVVMAEDEQGVELEKPMEIHVRVEDENDNSPVCDEAVFEVQENEPIGNPIGVLPAHDSDEEGTLNSFLDYTLLSQTPPKPFGKMFTINQDNGEIKVANKYFQRKEVPQYVLTFSVTDGVHTTECKAIIKVIDINNEIPVFEKKDYGTHSVPELAEVGTTLLTIKATDADDPGTGSSKVEYHITAGDPHNLFAIEVNEATGEGRVYIARPLDYELQNVFNLQIDARNPEPLIEGVEYNENATTFVVIQLVDVDELPEFEADTLNVNVPENITVGTIIMTAEAKDPEGKTIKFKMEGDEHNWLELDADSGELKTKAALDRETVEQISLTIIAYETGEKSTELQCIDSLQVTIHLLDVNDNYPKLQKTQGFICIQDMTPLTLTAVDKDADPYGEPFTFSINRKSPNFEIKPLDGTSVQLILKKKPSSDLNATVPINIKDNAGMGITQKFDVRICNCTKLGYCYIEPGAHSWKLGMSGTIGILAGIFGFLILFLIIIFYRIKKNGQQSAAAPEETKAMI</sequence>
<keyword evidence="10" id="KW-0732">Signal</keyword>
<reference evidence="12" key="2">
    <citation type="submission" date="2025-09" db="UniProtKB">
        <authorList>
            <consortium name="Ensembl"/>
        </authorList>
    </citation>
    <scope>IDENTIFICATION</scope>
</reference>
<feature type="domain" description="Cadherin" evidence="11">
    <location>
        <begin position="309"/>
        <end position="377"/>
    </location>
</feature>
<evidence type="ECO:0000256" key="9">
    <source>
        <dbReference type="SAM" id="Phobius"/>
    </source>
</evidence>
<dbReference type="CDD" id="cd11304">
    <property type="entry name" value="Cadherin_repeat"/>
    <property type="match status" value="5"/>
</dbReference>
<dbReference type="GO" id="GO:0044331">
    <property type="term" value="P:cell-cell adhesion mediated by cadherin"/>
    <property type="evidence" value="ECO:0007669"/>
    <property type="project" value="TreeGrafter"/>
</dbReference>
<evidence type="ECO:0000313" key="13">
    <source>
        <dbReference type="Proteomes" id="UP000472270"/>
    </source>
</evidence>
<dbReference type="InterPro" id="IPR039808">
    <property type="entry name" value="Cadherin"/>
</dbReference>
<dbReference type="InterPro" id="IPR015919">
    <property type="entry name" value="Cadherin-like_sf"/>
</dbReference>
<evidence type="ECO:0000256" key="7">
    <source>
        <dbReference type="ARBA" id="ARBA00023180"/>
    </source>
</evidence>
<dbReference type="SMART" id="SM00112">
    <property type="entry name" value="CA"/>
    <property type="match status" value="6"/>
</dbReference>
<feature type="domain" description="Cadherin" evidence="11">
    <location>
        <begin position="382"/>
        <end position="484"/>
    </location>
</feature>
<evidence type="ECO:0000256" key="2">
    <source>
        <dbReference type="ARBA" id="ARBA00022475"/>
    </source>
</evidence>
<accession>A0A673JTE0</accession>
<dbReference type="GO" id="GO:0007043">
    <property type="term" value="P:cell-cell junction assembly"/>
    <property type="evidence" value="ECO:0007669"/>
    <property type="project" value="TreeGrafter"/>
</dbReference>
<reference evidence="12" key="1">
    <citation type="submission" date="2025-08" db="UniProtKB">
        <authorList>
            <consortium name="Ensembl"/>
        </authorList>
    </citation>
    <scope>IDENTIFICATION</scope>
</reference>
<dbReference type="PANTHER" id="PTHR24027:SF419">
    <property type="entry name" value="CADHERIN-17"/>
    <property type="match status" value="1"/>
</dbReference>
<keyword evidence="4 8" id="KW-0106">Calcium</keyword>
<name>A0A673JTE0_9TELE</name>
<keyword evidence="3" id="KW-0677">Repeat</keyword>
<dbReference type="Pfam" id="PF00028">
    <property type="entry name" value="Cadherin"/>
    <property type="match status" value="4"/>
</dbReference>
<dbReference type="GO" id="GO:0060027">
    <property type="term" value="P:convergent extension involved in gastrulation"/>
    <property type="evidence" value="ECO:0007669"/>
    <property type="project" value="UniProtKB-ARBA"/>
</dbReference>
<feature type="domain" description="Cadherin" evidence="11">
    <location>
        <begin position="48"/>
        <end position="138"/>
    </location>
</feature>
<feature type="chain" id="PRO_5025374310" evidence="10">
    <location>
        <begin position="33"/>
        <end position="859"/>
    </location>
</feature>
<evidence type="ECO:0000313" key="12">
    <source>
        <dbReference type="Ensembl" id="ENSSRHP00000053444.1"/>
    </source>
</evidence>
<dbReference type="PROSITE" id="PS50268">
    <property type="entry name" value="CADHERIN_2"/>
    <property type="match status" value="6"/>
</dbReference>
<keyword evidence="9" id="KW-0812">Transmembrane</keyword>